<dbReference type="Proteomes" id="UP000886611">
    <property type="component" value="Unassembled WGS sequence"/>
</dbReference>
<feature type="compositionally biased region" description="Basic and acidic residues" evidence="4">
    <location>
        <begin position="221"/>
        <end position="235"/>
    </location>
</feature>
<feature type="non-terminal residue" evidence="6">
    <location>
        <position position="1"/>
    </location>
</feature>
<name>A0A8X7X7Z9_POLSE</name>
<dbReference type="AlphaFoldDB" id="A0A8X7X7Z9"/>
<evidence type="ECO:0000259" key="5">
    <source>
        <dbReference type="Pfam" id="PF15063"/>
    </source>
</evidence>
<dbReference type="Pfam" id="PF15063">
    <property type="entry name" value="TC1"/>
    <property type="match status" value="1"/>
</dbReference>
<keyword evidence="3" id="KW-0131">Cell cycle</keyword>
<evidence type="ECO:0000256" key="3">
    <source>
        <dbReference type="ARBA" id="ARBA00023306"/>
    </source>
</evidence>
<feature type="domain" description="Arginine vasopressin-induced protein 1/transcriptional and immune response regulator" evidence="5">
    <location>
        <begin position="90"/>
        <end position="152"/>
    </location>
</feature>
<reference evidence="6 7" key="1">
    <citation type="journal article" date="2021" name="Cell">
        <title>Tracing the genetic footprints of vertebrate landing in non-teleost ray-finned fishes.</title>
        <authorList>
            <person name="Bi X."/>
            <person name="Wang K."/>
            <person name="Yang L."/>
            <person name="Pan H."/>
            <person name="Jiang H."/>
            <person name="Wei Q."/>
            <person name="Fang M."/>
            <person name="Yu H."/>
            <person name="Zhu C."/>
            <person name="Cai Y."/>
            <person name="He Y."/>
            <person name="Gan X."/>
            <person name="Zeng H."/>
            <person name="Yu D."/>
            <person name="Zhu Y."/>
            <person name="Jiang H."/>
            <person name="Qiu Q."/>
            <person name="Yang H."/>
            <person name="Zhang Y.E."/>
            <person name="Wang W."/>
            <person name="Zhu M."/>
            <person name="He S."/>
            <person name="Zhang G."/>
        </authorList>
    </citation>
    <scope>NUCLEOTIDE SEQUENCE [LARGE SCALE GENOMIC DNA]</scope>
    <source>
        <strain evidence="6">Bchr_013</strain>
    </source>
</reference>
<accession>A0A8X7X7Z9</accession>
<comment type="caution">
    <text evidence="6">The sequence shown here is derived from an EMBL/GenBank/DDBJ whole genome shotgun (WGS) entry which is preliminary data.</text>
</comment>
<gene>
    <name evidence="6" type="primary">Avpi1</name>
    <name evidence="6" type="ORF">GTO96_0001628</name>
</gene>
<feature type="non-terminal residue" evidence="6">
    <location>
        <position position="265"/>
    </location>
</feature>
<proteinExistence type="predicted"/>
<evidence type="ECO:0000313" key="7">
    <source>
        <dbReference type="Proteomes" id="UP000886611"/>
    </source>
</evidence>
<dbReference type="InterPro" id="IPR020282">
    <property type="entry name" value="Avpi1/C8orf4_dom"/>
</dbReference>
<dbReference type="PANTHER" id="PTHR14350">
    <property type="entry name" value="ARGININE VASOPRESSIN-INDUCED PROTEIN 1"/>
    <property type="match status" value="1"/>
</dbReference>
<feature type="region of interest" description="Disordered" evidence="4">
    <location>
        <begin position="191"/>
        <end position="265"/>
    </location>
</feature>
<dbReference type="EMBL" id="JAATIS010004040">
    <property type="protein sequence ID" value="KAG2462953.1"/>
    <property type="molecule type" value="Genomic_DNA"/>
</dbReference>
<evidence type="ECO:0000256" key="4">
    <source>
        <dbReference type="SAM" id="MobiDB-lite"/>
    </source>
</evidence>
<feature type="region of interest" description="Disordered" evidence="4">
    <location>
        <begin position="150"/>
        <end position="176"/>
    </location>
</feature>
<keyword evidence="7" id="KW-1185">Reference proteome</keyword>
<evidence type="ECO:0000256" key="2">
    <source>
        <dbReference type="ARBA" id="ARBA00020697"/>
    </source>
</evidence>
<evidence type="ECO:0000313" key="6">
    <source>
        <dbReference type="EMBL" id="KAG2462953.1"/>
    </source>
</evidence>
<feature type="compositionally biased region" description="Polar residues" evidence="4">
    <location>
        <begin position="161"/>
        <end position="170"/>
    </location>
</feature>
<dbReference type="InterPro" id="IPR039579">
    <property type="entry name" value="AVPI1"/>
</dbReference>
<sequence length="265" mass="29927">MCDAILGVGGHFIREEPEVEECWEGTVREDGTDDVRKNGRGRAEVAYCGKAYGGGASFFLEESKGERACPRQDYLAEEYLLRMETTATMELWRHCSRRNRKAAFHNIFWGVNLCQLQRLFKESGDKRAEQRARLIWDTSDESELAKVLTGLRGGRNRGHKQTAQSSNSRCDSLGPRWMKDFGKMRISEEYVEKTGDGGDGSETELVSSGGTGPTAGPPLEAPKEHFSHPTSDSKHSSQTSSHNWKRHGLREGRQKPERYLHRVLH</sequence>
<organism evidence="6 7">
    <name type="scientific">Polypterus senegalus</name>
    <name type="common">Senegal bichir</name>
    <dbReference type="NCBI Taxonomy" id="55291"/>
    <lineage>
        <taxon>Eukaryota</taxon>
        <taxon>Metazoa</taxon>
        <taxon>Chordata</taxon>
        <taxon>Craniata</taxon>
        <taxon>Vertebrata</taxon>
        <taxon>Euteleostomi</taxon>
        <taxon>Actinopterygii</taxon>
        <taxon>Polypteriformes</taxon>
        <taxon>Polypteridae</taxon>
        <taxon>Polypterus</taxon>
    </lineage>
</organism>
<comment type="function">
    <text evidence="1">May be involved in MAP kinase activation, epithelial sodium channel (ENaC) down-regulation and cell cycling.</text>
</comment>
<protein>
    <recommendedName>
        <fullName evidence="2">Arginine vasopressin-induced protein 1</fullName>
    </recommendedName>
</protein>
<feature type="compositionally biased region" description="Basic and acidic residues" evidence="4">
    <location>
        <begin position="249"/>
        <end position="265"/>
    </location>
</feature>
<evidence type="ECO:0000256" key="1">
    <source>
        <dbReference type="ARBA" id="ARBA00002403"/>
    </source>
</evidence>